<protein>
    <submittedName>
        <fullName evidence="1">Uncharacterized protein</fullName>
    </submittedName>
</protein>
<comment type="caution">
    <text evidence="1">The sequence shown here is derived from an EMBL/GenBank/DDBJ whole genome shotgun (WGS) entry which is preliminary data.</text>
</comment>
<name>A0ABQ9QH10_9PEZI</name>
<proteinExistence type="predicted"/>
<accession>A0ABQ9QH10</accession>
<dbReference type="Proteomes" id="UP001227543">
    <property type="component" value="Unassembled WGS sequence"/>
</dbReference>
<dbReference type="GeneID" id="85417202"/>
<keyword evidence="2" id="KW-1185">Reference proteome</keyword>
<evidence type="ECO:0000313" key="2">
    <source>
        <dbReference type="Proteomes" id="UP001227543"/>
    </source>
</evidence>
<dbReference type="RefSeq" id="XP_060372462.1">
    <property type="nucleotide sequence ID" value="XM_060532964.1"/>
</dbReference>
<reference evidence="1 2" key="1">
    <citation type="submission" date="2016-10" db="EMBL/GenBank/DDBJ databases">
        <title>The genome sequence of Colletotrichum fioriniae PJ7.</title>
        <authorList>
            <person name="Baroncelli R."/>
        </authorList>
    </citation>
    <scope>NUCLEOTIDE SEQUENCE [LARGE SCALE GENOMIC DNA]</scope>
    <source>
        <strain evidence="1 2">Tom-12</strain>
    </source>
</reference>
<gene>
    <name evidence="1" type="ORF">CTAM01_16972</name>
</gene>
<sequence length="115" mass="12930">MGLSATFNKVSVYFVVATSRLMIGSTNNGYACFDYSEGESTTALTMGYCDAQRHLDVLSSWPLEENPSFYQRRRFRCIFANRRYPDEGPTSQAQLPCGDEAAAVDVDMRSIDRYA</sequence>
<dbReference type="EMBL" id="MLFU01000294">
    <property type="protein sequence ID" value="KAK1467998.1"/>
    <property type="molecule type" value="Genomic_DNA"/>
</dbReference>
<evidence type="ECO:0000313" key="1">
    <source>
        <dbReference type="EMBL" id="KAK1467998.1"/>
    </source>
</evidence>
<organism evidence="1 2">
    <name type="scientific">Colletotrichum tamarilloi</name>
    <dbReference type="NCBI Taxonomy" id="1209934"/>
    <lineage>
        <taxon>Eukaryota</taxon>
        <taxon>Fungi</taxon>
        <taxon>Dikarya</taxon>
        <taxon>Ascomycota</taxon>
        <taxon>Pezizomycotina</taxon>
        <taxon>Sordariomycetes</taxon>
        <taxon>Hypocreomycetidae</taxon>
        <taxon>Glomerellales</taxon>
        <taxon>Glomerellaceae</taxon>
        <taxon>Colletotrichum</taxon>
        <taxon>Colletotrichum acutatum species complex</taxon>
    </lineage>
</organism>